<sequence>MFAVGHMRPTGREFHSPALEPVQSEDGMKEYVIIEALNGIVIAKLVLELLAVVHMLHLYFSTLDTGAIITLSQKHSLGYADTLQDAATGWSMDDSDSECEMEI</sequence>
<feature type="region of interest" description="Disordered" evidence="1">
    <location>
        <begin position="1"/>
        <end position="20"/>
    </location>
</feature>
<evidence type="ECO:0000256" key="1">
    <source>
        <dbReference type="SAM" id="MobiDB-lite"/>
    </source>
</evidence>
<evidence type="ECO:0000313" key="2">
    <source>
        <dbReference type="EMBL" id="GFX99127.1"/>
    </source>
</evidence>
<proteinExistence type="predicted"/>
<reference evidence="2" key="1">
    <citation type="submission" date="2020-08" db="EMBL/GenBank/DDBJ databases">
        <title>Multicomponent nature underlies the extraordinary mechanical properties of spider dragline silk.</title>
        <authorList>
            <person name="Kono N."/>
            <person name="Nakamura H."/>
            <person name="Mori M."/>
            <person name="Yoshida Y."/>
            <person name="Ohtoshi R."/>
            <person name="Malay A.D."/>
            <person name="Moran D.A.P."/>
            <person name="Tomita M."/>
            <person name="Numata K."/>
            <person name="Arakawa K."/>
        </authorList>
    </citation>
    <scope>NUCLEOTIDE SEQUENCE</scope>
</reference>
<dbReference type="AlphaFoldDB" id="A0A8X6RU60"/>
<comment type="caution">
    <text evidence="2">The sequence shown here is derived from an EMBL/GenBank/DDBJ whole genome shotgun (WGS) entry which is preliminary data.</text>
</comment>
<keyword evidence="3" id="KW-1185">Reference proteome</keyword>
<evidence type="ECO:0000313" key="3">
    <source>
        <dbReference type="Proteomes" id="UP000887159"/>
    </source>
</evidence>
<accession>A0A8X6RU60</accession>
<protein>
    <submittedName>
        <fullName evidence="2">Uncharacterized protein</fullName>
    </submittedName>
</protein>
<organism evidence="2 3">
    <name type="scientific">Trichonephila clavipes</name>
    <name type="common">Golden silk orbweaver</name>
    <name type="synonym">Nephila clavipes</name>
    <dbReference type="NCBI Taxonomy" id="2585209"/>
    <lineage>
        <taxon>Eukaryota</taxon>
        <taxon>Metazoa</taxon>
        <taxon>Ecdysozoa</taxon>
        <taxon>Arthropoda</taxon>
        <taxon>Chelicerata</taxon>
        <taxon>Arachnida</taxon>
        <taxon>Araneae</taxon>
        <taxon>Araneomorphae</taxon>
        <taxon>Entelegynae</taxon>
        <taxon>Araneoidea</taxon>
        <taxon>Nephilidae</taxon>
        <taxon>Trichonephila</taxon>
    </lineage>
</organism>
<name>A0A8X6RU60_TRICX</name>
<dbReference type="EMBL" id="BMAU01021206">
    <property type="protein sequence ID" value="GFX99127.1"/>
    <property type="molecule type" value="Genomic_DNA"/>
</dbReference>
<gene>
    <name evidence="2" type="ORF">TNCV_2493081</name>
</gene>
<dbReference type="Proteomes" id="UP000887159">
    <property type="component" value="Unassembled WGS sequence"/>
</dbReference>